<keyword evidence="1" id="KW-0472">Membrane</keyword>
<sequence>MDYLLLFFFLIISSVIGISIGLLLNIKSYLKIAILILCIFIPIELYTNLIGGKKLFSRKQNIPNPNSQPNSVGSTIGNIMPTMTGTTVTTGAAGAINVKFARQQDLEDTKYGIFKKQVTTGETGITEEKDALPLDGLDPQTLLSKLNYIQYATSNPYKPITYTEYKTHADKYLDQDGTKLSANEIDPYLLEFSKAHYPQLTSDQIDARDCLNYGSDPSKSCFQSAQLFHNILNKGVNNDNSNLIIREDFSNPMMLNSVANQNNILFKNAPSGNQNIDLNSESNETIQLQDNSIATCRNCKMAVCKSDYCGLQNQLFM</sequence>
<protein>
    <submittedName>
        <fullName evidence="2">Uncharacterized protein</fullName>
    </submittedName>
</protein>
<evidence type="ECO:0000256" key="1">
    <source>
        <dbReference type="SAM" id="Phobius"/>
    </source>
</evidence>
<organism evidence="2">
    <name type="scientific">viral metagenome</name>
    <dbReference type="NCBI Taxonomy" id="1070528"/>
    <lineage>
        <taxon>unclassified sequences</taxon>
        <taxon>metagenomes</taxon>
        <taxon>organismal metagenomes</taxon>
    </lineage>
</organism>
<feature type="transmembrane region" description="Helical" evidence="1">
    <location>
        <begin position="5"/>
        <end position="26"/>
    </location>
</feature>
<keyword evidence="1" id="KW-1133">Transmembrane helix</keyword>
<reference evidence="2" key="1">
    <citation type="journal article" date="2020" name="Nature">
        <title>Giant virus diversity and host interactions through global metagenomics.</title>
        <authorList>
            <person name="Schulz F."/>
            <person name="Roux S."/>
            <person name="Paez-Espino D."/>
            <person name="Jungbluth S."/>
            <person name="Walsh D.A."/>
            <person name="Denef V.J."/>
            <person name="McMahon K.D."/>
            <person name="Konstantinidis K.T."/>
            <person name="Eloe-Fadrosh E.A."/>
            <person name="Kyrpides N.C."/>
            <person name="Woyke T."/>
        </authorList>
    </citation>
    <scope>NUCLEOTIDE SEQUENCE</scope>
    <source>
        <strain evidence="2">GVMAG-M-3300009161-52</strain>
    </source>
</reference>
<dbReference type="AlphaFoldDB" id="A0A6C0F0T3"/>
<proteinExistence type="predicted"/>
<accession>A0A6C0F0T3</accession>
<keyword evidence="1" id="KW-0812">Transmembrane</keyword>
<dbReference type="EMBL" id="MN738982">
    <property type="protein sequence ID" value="QHT34010.1"/>
    <property type="molecule type" value="Genomic_DNA"/>
</dbReference>
<feature type="transmembrane region" description="Helical" evidence="1">
    <location>
        <begin position="32"/>
        <end position="51"/>
    </location>
</feature>
<evidence type="ECO:0000313" key="2">
    <source>
        <dbReference type="EMBL" id="QHT34010.1"/>
    </source>
</evidence>
<name>A0A6C0F0T3_9ZZZZ</name>